<dbReference type="Proteomes" id="UP000026961">
    <property type="component" value="Chromosome 9"/>
</dbReference>
<protein>
    <submittedName>
        <fullName evidence="1">Uncharacterized protein</fullName>
    </submittedName>
</protein>
<keyword evidence="2" id="KW-1185">Reference proteome</keyword>
<organism evidence="1">
    <name type="scientific">Oryza glumipatula</name>
    <dbReference type="NCBI Taxonomy" id="40148"/>
    <lineage>
        <taxon>Eukaryota</taxon>
        <taxon>Viridiplantae</taxon>
        <taxon>Streptophyta</taxon>
        <taxon>Embryophyta</taxon>
        <taxon>Tracheophyta</taxon>
        <taxon>Spermatophyta</taxon>
        <taxon>Magnoliopsida</taxon>
        <taxon>Liliopsida</taxon>
        <taxon>Poales</taxon>
        <taxon>Poaceae</taxon>
        <taxon>BOP clade</taxon>
        <taxon>Oryzoideae</taxon>
        <taxon>Oryzeae</taxon>
        <taxon>Oryzinae</taxon>
        <taxon>Oryza</taxon>
    </lineage>
</organism>
<dbReference type="AlphaFoldDB" id="A0A0E0B201"/>
<evidence type="ECO:0000313" key="1">
    <source>
        <dbReference type="EnsemblPlants" id="OGLUM09G07780.1"/>
    </source>
</evidence>
<evidence type="ECO:0000313" key="2">
    <source>
        <dbReference type="Proteomes" id="UP000026961"/>
    </source>
</evidence>
<proteinExistence type="predicted"/>
<dbReference type="Gramene" id="OGLUM09G07780.1">
    <property type="protein sequence ID" value="OGLUM09G07780.1"/>
    <property type="gene ID" value="OGLUM09G07780"/>
</dbReference>
<dbReference type="HOGENOM" id="CLU_2487078_0_0_1"/>
<dbReference type="EnsemblPlants" id="OGLUM09G07780.1">
    <property type="protein sequence ID" value="OGLUM09G07780.1"/>
    <property type="gene ID" value="OGLUM09G07780"/>
</dbReference>
<accession>A0A0E0B201</accession>
<reference evidence="1" key="2">
    <citation type="submission" date="2018-05" db="EMBL/GenBank/DDBJ databases">
        <title>OgluRS3 (Oryza glumaepatula Reference Sequence Version 3).</title>
        <authorList>
            <person name="Zhang J."/>
            <person name="Kudrna D."/>
            <person name="Lee S."/>
            <person name="Talag J."/>
            <person name="Welchert J."/>
            <person name="Wing R.A."/>
        </authorList>
    </citation>
    <scope>NUCLEOTIDE SEQUENCE [LARGE SCALE GENOMIC DNA]</scope>
</reference>
<reference evidence="1" key="1">
    <citation type="submission" date="2015-04" db="UniProtKB">
        <authorList>
            <consortium name="EnsemblPlants"/>
        </authorList>
    </citation>
    <scope>IDENTIFICATION</scope>
</reference>
<sequence length="87" mass="10036">MAWPCLSNRRETKEHQVAVCRTDKHFGPQPVYSECQKDLIVLTAIQEMQYTFKHANSSTGSMQVSVIYLLHLASTTCRKYRCKLISK</sequence>
<name>A0A0E0B201_9ORYZ</name>